<sequence length="176" mass="19737">MSVQRMTDEGTAMETQSFAGFLLRVGKDRNESCAQRGGDYSRIPQYMILSTEDEQDKASALIDHVYDGLGERYVEDGYFADRANAQGSDTSTFPEECLNCLRISGMAPHKPNLKVGAPIILLRNINGESGLCNGMRLQVYHMHDHYIEAKVLTDPHRQDSRHSSHSVNFTQLWPSA</sequence>
<feature type="compositionally biased region" description="Polar residues" evidence="1">
    <location>
        <begin position="165"/>
        <end position="176"/>
    </location>
</feature>
<reference evidence="4" key="1">
    <citation type="submission" date="2017-03" db="EMBL/GenBank/DDBJ databases">
        <title>Phytopthora megakarya and P. palmivora, two closely related causual agents of cacao black pod achieved similar genome size and gene model numbers by different mechanisms.</title>
        <authorList>
            <person name="Ali S."/>
            <person name="Shao J."/>
            <person name="Larry D.J."/>
            <person name="Kronmiller B."/>
            <person name="Shen D."/>
            <person name="Strem M.D."/>
            <person name="Melnick R.L."/>
            <person name="Guiltinan M.J."/>
            <person name="Tyler B.M."/>
            <person name="Meinhardt L.W."/>
            <person name="Bailey B.A."/>
        </authorList>
    </citation>
    <scope>NUCLEOTIDE SEQUENCE [LARGE SCALE GENOMIC DNA]</scope>
    <source>
        <strain evidence="4">zdho120</strain>
    </source>
</reference>
<evidence type="ECO:0000313" key="3">
    <source>
        <dbReference type="EMBL" id="OWZ17985.1"/>
    </source>
</evidence>
<dbReference type="OrthoDB" id="6579077at2759"/>
<dbReference type="EMBL" id="NBNE01000660">
    <property type="protein sequence ID" value="OWZ17985.1"/>
    <property type="molecule type" value="Genomic_DNA"/>
</dbReference>
<dbReference type="Proteomes" id="UP000198211">
    <property type="component" value="Unassembled WGS sequence"/>
</dbReference>
<evidence type="ECO:0000313" key="4">
    <source>
        <dbReference type="Proteomes" id="UP000198211"/>
    </source>
</evidence>
<evidence type="ECO:0000259" key="2">
    <source>
        <dbReference type="Pfam" id="PF21530"/>
    </source>
</evidence>
<keyword evidence="3" id="KW-0378">Hydrolase</keyword>
<dbReference type="STRING" id="4795.A0A225WK33"/>
<keyword evidence="3" id="KW-0067">ATP-binding</keyword>
<keyword evidence="3" id="KW-0347">Helicase</keyword>
<organism evidence="3 4">
    <name type="scientific">Phytophthora megakarya</name>
    <dbReference type="NCBI Taxonomy" id="4795"/>
    <lineage>
        <taxon>Eukaryota</taxon>
        <taxon>Sar</taxon>
        <taxon>Stramenopiles</taxon>
        <taxon>Oomycota</taxon>
        <taxon>Peronosporomycetes</taxon>
        <taxon>Peronosporales</taxon>
        <taxon>Peronosporaceae</taxon>
        <taxon>Phytophthora</taxon>
    </lineage>
</organism>
<evidence type="ECO:0000256" key="1">
    <source>
        <dbReference type="SAM" id="MobiDB-lite"/>
    </source>
</evidence>
<gene>
    <name evidence="3" type="ORF">PHMEG_0007998</name>
</gene>
<keyword evidence="3" id="KW-0547">Nucleotide-binding</keyword>
<dbReference type="PANTHER" id="PTHR10492:SF57">
    <property type="entry name" value="ATP-DEPENDENT DNA HELICASE"/>
    <property type="match status" value="1"/>
</dbReference>
<keyword evidence="4" id="KW-1185">Reference proteome</keyword>
<name>A0A225WK33_9STRA</name>
<dbReference type="PANTHER" id="PTHR10492">
    <property type="match status" value="1"/>
</dbReference>
<dbReference type="InterPro" id="IPR049163">
    <property type="entry name" value="Pif1-like_2B_dom"/>
</dbReference>
<feature type="region of interest" description="Disordered" evidence="1">
    <location>
        <begin position="157"/>
        <end position="176"/>
    </location>
</feature>
<accession>A0A225WK33</accession>
<dbReference type="GO" id="GO:0004386">
    <property type="term" value="F:helicase activity"/>
    <property type="evidence" value="ECO:0007669"/>
    <property type="project" value="UniProtKB-KW"/>
</dbReference>
<feature type="domain" description="DNA helicase Pif1-like 2B" evidence="2">
    <location>
        <begin position="96"/>
        <end position="140"/>
    </location>
</feature>
<protein>
    <submittedName>
        <fullName evidence="3">Helitron helicase</fullName>
    </submittedName>
</protein>
<dbReference type="Pfam" id="PF21530">
    <property type="entry name" value="Pif1_2B_dom"/>
    <property type="match status" value="1"/>
</dbReference>
<comment type="caution">
    <text evidence="3">The sequence shown here is derived from an EMBL/GenBank/DDBJ whole genome shotgun (WGS) entry which is preliminary data.</text>
</comment>
<dbReference type="AlphaFoldDB" id="A0A225WK33"/>
<proteinExistence type="predicted"/>